<evidence type="ECO:0000256" key="2">
    <source>
        <dbReference type="ARBA" id="ARBA00022692"/>
    </source>
</evidence>
<proteinExistence type="predicted"/>
<reference evidence="6 7" key="1">
    <citation type="submission" date="2024-01" db="EMBL/GenBank/DDBJ databases">
        <authorList>
            <person name="Waweru B."/>
        </authorList>
    </citation>
    <scope>NUCLEOTIDE SEQUENCE [LARGE SCALE GENOMIC DNA]</scope>
</reference>
<protein>
    <submittedName>
        <fullName evidence="6">Uncharacterized protein</fullName>
    </submittedName>
</protein>
<evidence type="ECO:0000313" key="7">
    <source>
        <dbReference type="Proteomes" id="UP001314170"/>
    </source>
</evidence>
<feature type="transmembrane region" description="Helical" evidence="5">
    <location>
        <begin position="110"/>
        <end position="132"/>
    </location>
</feature>
<accession>A0AAV1SQJ5</accession>
<evidence type="ECO:0000256" key="4">
    <source>
        <dbReference type="ARBA" id="ARBA00023136"/>
    </source>
</evidence>
<evidence type="ECO:0000256" key="1">
    <source>
        <dbReference type="ARBA" id="ARBA00004141"/>
    </source>
</evidence>
<evidence type="ECO:0000256" key="5">
    <source>
        <dbReference type="SAM" id="Phobius"/>
    </source>
</evidence>
<comment type="caution">
    <text evidence="6">The sequence shown here is derived from an EMBL/GenBank/DDBJ whole genome shotgun (WGS) entry which is preliminary data.</text>
</comment>
<dbReference type="Gene3D" id="1.20.1250.20">
    <property type="entry name" value="MFS general substrate transporter like domains"/>
    <property type="match status" value="1"/>
</dbReference>
<name>A0AAV1SQJ5_9ROSI</name>
<dbReference type="PANTHER" id="PTHR43184">
    <property type="entry name" value="MAJOR FACILITATOR SUPERFAMILY TRANSPORTER 16, ISOFORM B"/>
    <property type="match status" value="1"/>
</dbReference>
<dbReference type="PANTHER" id="PTHR43184:SF12">
    <property type="entry name" value="SUGAR PHOSPHATE EXCHANGER 3"/>
    <property type="match status" value="1"/>
</dbReference>
<dbReference type="EMBL" id="CAWUPB010001197">
    <property type="protein sequence ID" value="CAK7356287.1"/>
    <property type="molecule type" value="Genomic_DNA"/>
</dbReference>
<organism evidence="6 7">
    <name type="scientific">Dovyalis caffra</name>
    <dbReference type="NCBI Taxonomy" id="77055"/>
    <lineage>
        <taxon>Eukaryota</taxon>
        <taxon>Viridiplantae</taxon>
        <taxon>Streptophyta</taxon>
        <taxon>Embryophyta</taxon>
        <taxon>Tracheophyta</taxon>
        <taxon>Spermatophyta</taxon>
        <taxon>Magnoliopsida</taxon>
        <taxon>eudicotyledons</taxon>
        <taxon>Gunneridae</taxon>
        <taxon>Pentapetalae</taxon>
        <taxon>rosids</taxon>
        <taxon>fabids</taxon>
        <taxon>Malpighiales</taxon>
        <taxon>Salicaceae</taxon>
        <taxon>Flacourtieae</taxon>
        <taxon>Dovyalis</taxon>
    </lineage>
</organism>
<evidence type="ECO:0000256" key="3">
    <source>
        <dbReference type="ARBA" id="ARBA00022989"/>
    </source>
</evidence>
<keyword evidence="7" id="KW-1185">Reference proteome</keyword>
<keyword evidence="4 5" id="KW-0472">Membrane</keyword>
<gene>
    <name evidence="6" type="ORF">DCAF_LOCUS26558</name>
</gene>
<keyword evidence="2 5" id="KW-0812">Transmembrane</keyword>
<feature type="transmembrane region" description="Helical" evidence="5">
    <location>
        <begin position="144"/>
        <end position="165"/>
    </location>
</feature>
<comment type="subcellular location">
    <subcellularLocation>
        <location evidence="1">Membrane</location>
        <topology evidence="1">Multi-pass membrane protein</topology>
    </subcellularLocation>
</comment>
<dbReference type="SUPFAM" id="SSF103473">
    <property type="entry name" value="MFS general substrate transporter"/>
    <property type="match status" value="1"/>
</dbReference>
<dbReference type="Proteomes" id="UP001314170">
    <property type="component" value="Unassembled WGS sequence"/>
</dbReference>
<evidence type="ECO:0000313" key="6">
    <source>
        <dbReference type="EMBL" id="CAK7356287.1"/>
    </source>
</evidence>
<keyword evidence="3 5" id="KW-1133">Transmembrane helix</keyword>
<dbReference type="GO" id="GO:0016020">
    <property type="term" value="C:membrane"/>
    <property type="evidence" value="ECO:0007669"/>
    <property type="project" value="UniProtKB-SubCell"/>
</dbReference>
<dbReference type="AlphaFoldDB" id="A0AAV1SQJ5"/>
<dbReference type="InterPro" id="IPR036259">
    <property type="entry name" value="MFS_trans_sf"/>
</dbReference>
<sequence>MSTLRAARKPSLQQILRAATTIKATIWHLEERVVVQQQIGVGQREEDPSGEVEERDIVQRQIGVAGNIGFFEAWRIPGVPPFALSLFFTKLSLLTLAFGTHSSIIRTSRALATVAAIVNGTGSFGEALGPLLTGLIHGTERWNVVSKILAVCVVIAMLILSRQVLGEVKRKRRQRHGPGGEAMNCPETHMLVFA</sequence>